<dbReference type="PANTHER" id="PTHR10357">
    <property type="entry name" value="ALPHA-AMYLASE FAMILY MEMBER"/>
    <property type="match status" value="1"/>
</dbReference>
<dbReference type="EMBL" id="JACHLZ010000001">
    <property type="protein sequence ID" value="MBB5831668.1"/>
    <property type="molecule type" value="Genomic_DNA"/>
</dbReference>
<sequence length="889" mass="98201">MSTDPGHRASTRERGPAPRSREAATTTGALRAVRPVPTSTYRLQLHAGFTADDAAELIPYLARLGVGHVFCSPVLQASPGSTHGYDVVDHTRISEEIGGEEALRRLADTAHVHGMGLIVDVVPNHMAIPTPIWHNRALWSVLRDGPDSPFADWFDIDLAGERSVLIPVLGRPIGAVLADGEITMGTAGIPQADGSVREETVVRYYDHVLPVAAGTEHLGLADLLDRQWYRLAYWKVSDEELNYRRFFDVDTLAAVRVELPSVFDATHATLLRLQGEGVIDGYRIDHPDGLADPRGYLRDLERATGGAWTVVEKILEGEEHLPGDFPCAGTTGYDALWRVAGLFHDPHGALGLTHLWQRRTDDLRPFEEVAEESTDLIISTSLWAEIERLTTLIHRICQEDIRLRDTTRRNIQKVVVALLGSMDRYRAYIVPGEPAPGGERAVIEQAAARARMRLGEDEDVVATLELVVALVCGDEVGSAGRTRSADRDEVVVRFAQTCGPVHAKGLEDTAFYRYSRFVAVNEVGSDPDRIGVEPDELHDHAQYMLRTRPDAMTTLSTHDTKRSEDVRARLAVLTEQPLEWALLVQDLDRATASLRGDRVDGAIELLLWQILAACWELPGSGAAPLDAERLEGYLLKAMREAKSHTTWTEQDAEYERQVLELGRGALENEEVARILTDWTRRTAAVQRTAILGQKLVQLTMPGVPDVYQGNETVDLSLVDPDNRREVDHAAHAARLARMIEGAGPEGIGDEKLWLTHRALVLRRDRPDLFQGREATYRPLPTTTGHAVAFGRAVGEEQVEVITVVTRLAHGLSQRGGWGENWIALPEGRWRDTLSGAEHEGGMVALDALLRDWPVALLVRAGSHTTPTGAIPALDARTLHDTEDDEQEQR</sequence>
<dbReference type="CDD" id="cd11336">
    <property type="entry name" value="AmyAc_MTSase"/>
    <property type="match status" value="1"/>
</dbReference>
<proteinExistence type="predicted"/>
<reference evidence="3 4" key="1">
    <citation type="submission" date="2020-08" db="EMBL/GenBank/DDBJ databases">
        <title>Sequencing the genomes of 1000 actinobacteria strains.</title>
        <authorList>
            <person name="Klenk H.-P."/>
        </authorList>
    </citation>
    <scope>NUCLEOTIDE SEQUENCE [LARGE SCALE GENOMIC DNA]</scope>
    <source>
        <strain evidence="3 4">DSM 28796</strain>
    </source>
</reference>
<dbReference type="InterPro" id="IPR017853">
    <property type="entry name" value="GH"/>
</dbReference>
<dbReference type="AlphaFoldDB" id="A0A841AF13"/>
<organism evidence="3 4">
    <name type="scientific">Brachybacterium aquaticum</name>
    <dbReference type="NCBI Taxonomy" id="1432564"/>
    <lineage>
        <taxon>Bacteria</taxon>
        <taxon>Bacillati</taxon>
        <taxon>Actinomycetota</taxon>
        <taxon>Actinomycetes</taxon>
        <taxon>Micrococcales</taxon>
        <taxon>Dermabacteraceae</taxon>
        <taxon>Brachybacterium</taxon>
    </lineage>
</organism>
<dbReference type="InterPro" id="IPR012767">
    <property type="entry name" value="Trehalose_TreY"/>
</dbReference>
<dbReference type="SUPFAM" id="SSF51445">
    <property type="entry name" value="(Trans)glycosidases"/>
    <property type="match status" value="1"/>
</dbReference>
<dbReference type="RefSeq" id="WP_184325093.1">
    <property type="nucleotide sequence ID" value="NZ_JACHLZ010000001.1"/>
</dbReference>
<feature type="region of interest" description="Disordered" evidence="1">
    <location>
        <begin position="866"/>
        <end position="889"/>
    </location>
</feature>
<dbReference type="InterPro" id="IPR013797">
    <property type="entry name" value="Maltooligo_trehalose_synth_4"/>
</dbReference>
<feature type="domain" description="Glycosyl hydrolase family 13 catalytic" evidence="2">
    <location>
        <begin position="37"/>
        <end position="453"/>
    </location>
</feature>
<dbReference type="SMART" id="SM00642">
    <property type="entry name" value="Aamy"/>
    <property type="match status" value="1"/>
</dbReference>
<evidence type="ECO:0000313" key="4">
    <source>
        <dbReference type="Proteomes" id="UP000588158"/>
    </source>
</evidence>
<dbReference type="InterPro" id="IPR006047">
    <property type="entry name" value="GH13_cat_dom"/>
</dbReference>
<comment type="caution">
    <text evidence="3">The sequence shown here is derived from an EMBL/GenBank/DDBJ whole genome shotgun (WGS) entry which is preliminary data.</text>
</comment>
<dbReference type="GO" id="GO:0030980">
    <property type="term" value="P:alpha-glucan catabolic process"/>
    <property type="evidence" value="ECO:0007669"/>
    <property type="project" value="TreeGrafter"/>
</dbReference>
<gene>
    <name evidence="3" type="ORF">HNR70_001481</name>
</gene>
<name>A0A841AF13_9MICO</name>
<accession>A0A841AF13</accession>
<dbReference type="GO" id="GO:0005992">
    <property type="term" value="P:trehalose biosynthetic process"/>
    <property type="evidence" value="ECO:0007669"/>
    <property type="project" value="TreeGrafter"/>
</dbReference>
<evidence type="ECO:0000256" key="1">
    <source>
        <dbReference type="SAM" id="MobiDB-lite"/>
    </source>
</evidence>
<dbReference type="PANTHER" id="PTHR10357:SF216">
    <property type="entry name" value="MALTOOLIGOSYL TREHALOSE SYNTHASE-RELATED"/>
    <property type="match status" value="1"/>
</dbReference>
<dbReference type="Gene3D" id="1.10.10.470">
    <property type="entry name" value="Maltooligosyl trehalose synthase, domain 4"/>
    <property type="match status" value="1"/>
</dbReference>
<protein>
    <submittedName>
        <fullName evidence="3">(1-&gt;4)-alpha-D-glucan 1-alpha-D-glucosylmutase</fullName>
        <ecNumber evidence="3">5.4.99.15</ecNumber>
    </submittedName>
</protein>
<dbReference type="Gene3D" id="3.20.20.80">
    <property type="entry name" value="Glycosidases"/>
    <property type="match status" value="1"/>
</dbReference>
<dbReference type="EC" id="5.4.99.15" evidence="3"/>
<dbReference type="Pfam" id="PF00128">
    <property type="entry name" value="Alpha-amylase"/>
    <property type="match status" value="1"/>
</dbReference>
<feature type="compositionally biased region" description="Basic and acidic residues" evidence="1">
    <location>
        <begin position="1"/>
        <end position="22"/>
    </location>
</feature>
<dbReference type="NCBIfam" id="TIGR02401">
    <property type="entry name" value="trehalose_TreY"/>
    <property type="match status" value="1"/>
</dbReference>
<keyword evidence="3" id="KW-0413">Isomerase</keyword>
<keyword evidence="4" id="KW-1185">Reference proteome</keyword>
<dbReference type="Proteomes" id="UP000588158">
    <property type="component" value="Unassembled WGS sequence"/>
</dbReference>
<evidence type="ECO:0000313" key="3">
    <source>
        <dbReference type="EMBL" id="MBB5831668.1"/>
    </source>
</evidence>
<evidence type="ECO:0000259" key="2">
    <source>
        <dbReference type="SMART" id="SM00642"/>
    </source>
</evidence>
<dbReference type="Gene3D" id="1.10.150.200">
    <property type="entry name" value="Maltooligosyl trehalose synthase, domain 3"/>
    <property type="match status" value="1"/>
</dbReference>
<dbReference type="Gene3D" id="3.30.1590.10">
    <property type="entry name" value="Maltooligosyl trehalose synthase, domain 2"/>
    <property type="match status" value="1"/>
</dbReference>
<dbReference type="GO" id="GO:0047470">
    <property type="term" value="F:(1,4)-alpha-D-glucan 1-alpha-D-glucosylmutase activity"/>
    <property type="evidence" value="ECO:0007669"/>
    <property type="project" value="UniProtKB-EC"/>
</dbReference>
<feature type="region of interest" description="Disordered" evidence="1">
    <location>
        <begin position="1"/>
        <end position="28"/>
    </location>
</feature>